<evidence type="ECO:0000259" key="7">
    <source>
        <dbReference type="PROSITE" id="PS50054"/>
    </source>
</evidence>
<comment type="catalytic activity">
    <reaction evidence="4 5">
        <text>O-phospho-L-threonyl-[protein] + H2O = L-threonyl-[protein] + phosphate</text>
        <dbReference type="Rhea" id="RHEA:47004"/>
        <dbReference type="Rhea" id="RHEA-COMP:11060"/>
        <dbReference type="Rhea" id="RHEA-COMP:11605"/>
        <dbReference type="ChEBI" id="CHEBI:15377"/>
        <dbReference type="ChEBI" id="CHEBI:30013"/>
        <dbReference type="ChEBI" id="CHEBI:43474"/>
        <dbReference type="ChEBI" id="CHEBI:61977"/>
        <dbReference type="EC" id="3.1.3.16"/>
    </reaction>
</comment>
<dbReference type="PANTHER" id="PTHR10159:SF530">
    <property type="entry name" value="DUAL SPECIFICITY PROTEIN PHOSPHATASE DDB_G0271350-RELATED"/>
    <property type="match status" value="1"/>
</dbReference>
<dbReference type="PRINTS" id="PR01764">
    <property type="entry name" value="MAPKPHPHTASE"/>
</dbReference>
<dbReference type="GO" id="GO:0004722">
    <property type="term" value="F:protein serine/threonine phosphatase activity"/>
    <property type="evidence" value="ECO:0007669"/>
    <property type="project" value="UniProtKB-EC"/>
</dbReference>
<dbReference type="Gene3D" id="3.40.250.10">
    <property type="entry name" value="Rhodanese-like domain"/>
    <property type="match status" value="1"/>
</dbReference>
<accession>A0A9X0D8I2</accession>
<dbReference type="CDD" id="cd14565">
    <property type="entry name" value="DSP_MKP_classI"/>
    <property type="match status" value="1"/>
</dbReference>
<sequence length="390" mass="44082">MVAMDETDLIWPLAPLTVVNMASSPSQKCTVIDCRSFLSFNSAHIKGSLNVHCPPILKRRLHRGTSTLDCLLTSPESKRRLADAETLILYEDGTQEWKDLEMDNTMKIIYMLLRRERINKNLYFIKGGFERFSSSYPSMCYFAKPRALSPSQTSPSPLGLKLKTKESKRIFSPRHETEMKDFAESRPSSTVKPNEPVEILPHLYLGSEIHSSQKELLQRLGITAIMNVSRNIPNFFEEAFHYKSIPVDDTYTADIGRWFEEAAAFIDSVKNLKGRVLVHCQAGISRSATICLAYLISRYRLRLDEAYEYVKKRRSVISPNFNFMGQLLNWETETQLTERAVSSELLINTPTTNCVTSPFGFFSFSSLPCGSGISPSSNTQNSPGLVTSPM</sequence>
<feature type="domain" description="Tyrosine-protein phosphatase" evidence="7">
    <location>
        <begin position="195"/>
        <end position="336"/>
    </location>
</feature>
<evidence type="ECO:0000256" key="6">
    <source>
        <dbReference type="PIRSR" id="PIRSR000939-1"/>
    </source>
</evidence>
<feature type="domain" description="Rhodanese" evidence="9">
    <location>
        <begin position="25"/>
        <end position="141"/>
    </location>
</feature>
<dbReference type="SUPFAM" id="SSF52821">
    <property type="entry name" value="Rhodanese/Cell cycle control phosphatase"/>
    <property type="match status" value="1"/>
</dbReference>
<dbReference type="Pfam" id="PF00581">
    <property type="entry name" value="Rhodanese"/>
    <property type="match status" value="1"/>
</dbReference>
<organism evidence="10 11">
    <name type="scientific">Desmophyllum pertusum</name>
    <dbReference type="NCBI Taxonomy" id="174260"/>
    <lineage>
        <taxon>Eukaryota</taxon>
        <taxon>Metazoa</taxon>
        <taxon>Cnidaria</taxon>
        <taxon>Anthozoa</taxon>
        <taxon>Hexacorallia</taxon>
        <taxon>Scleractinia</taxon>
        <taxon>Caryophylliina</taxon>
        <taxon>Caryophylliidae</taxon>
        <taxon>Desmophyllum</taxon>
    </lineage>
</organism>
<dbReference type="SMART" id="SM00195">
    <property type="entry name" value="DSPc"/>
    <property type="match status" value="1"/>
</dbReference>
<evidence type="ECO:0000256" key="3">
    <source>
        <dbReference type="ARBA" id="ARBA00022912"/>
    </source>
</evidence>
<dbReference type="AlphaFoldDB" id="A0A9X0D8I2"/>
<dbReference type="Pfam" id="PF00782">
    <property type="entry name" value="DSPc"/>
    <property type="match status" value="1"/>
</dbReference>
<dbReference type="PANTHER" id="PTHR10159">
    <property type="entry name" value="DUAL SPECIFICITY PROTEIN PHOSPHATASE"/>
    <property type="match status" value="1"/>
</dbReference>
<keyword evidence="2 5" id="KW-0378">Hydrolase</keyword>
<dbReference type="EC" id="3.1.3.16" evidence="5"/>
<name>A0A9X0D8I2_9CNID</name>
<dbReference type="InterPro" id="IPR029021">
    <property type="entry name" value="Prot-tyrosine_phosphatase-like"/>
</dbReference>
<evidence type="ECO:0000256" key="4">
    <source>
        <dbReference type="ARBA" id="ARBA00048336"/>
    </source>
</evidence>
<feature type="active site" description="Phosphocysteine intermediate" evidence="6">
    <location>
        <position position="280"/>
    </location>
</feature>
<evidence type="ECO:0000256" key="5">
    <source>
        <dbReference type="PIRNR" id="PIRNR000939"/>
    </source>
</evidence>
<keyword evidence="3 5" id="KW-0904">Protein phosphatase</keyword>
<dbReference type="InterPro" id="IPR001763">
    <property type="entry name" value="Rhodanese-like_dom"/>
</dbReference>
<evidence type="ECO:0000259" key="8">
    <source>
        <dbReference type="PROSITE" id="PS50056"/>
    </source>
</evidence>
<dbReference type="Gene3D" id="3.90.190.10">
    <property type="entry name" value="Protein tyrosine phosphatase superfamily"/>
    <property type="match status" value="1"/>
</dbReference>
<evidence type="ECO:0000256" key="2">
    <source>
        <dbReference type="ARBA" id="ARBA00022801"/>
    </source>
</evidence>
<dbReference type="GO" id="GO:0005737">
    <property type="term" value="C:cytoplasm"/>
    <property type="evidence" value="ECO:0007669"/>
    <property type="project" value="TreeGrafter"/>
</dbReference>
<evidence type="ECO:0000313" key="11">
    <source>
        <dbReference type="Proteomes" id="UP001163046"/>
    </source>
</evidence>
<dbReference type="InterPro" id="IPR008343">
    <property type="entry name" value="MKP"/>
</dbReference>
<comment type="caution">
    <text evidence="10">The sequence shown here is derived from an EMBL/GenBank/DDBJ whole genome shotgun (WGS) entry which is preliminary data.</text>
</comment>
<evidence type="ECO:0000256" key="1">
    <source>
        <dbReference type="ARBA" id="ARBA00008601"/>
    </source>
</evidence>
<dbReference type="EC" id="3.1.3.48" evidence="5"/>
<evidence type="ECO:0000313" key="10">
    <source>
        <dbReference type="EMBL" id="KAJ7390735.1"/>
    </source>
</evidence>
<keyword evidence="11" id="KW-1185">Reference proteome</keyword>
<dbReference type="PROSITE" id="PS50206">
    <property type="entry name" value="RHODANESE_3"/>
    <property type="match status" value="1"/>
</dbReference>
<protein>
    <recommendedName>
        <fullName evidence="5">Dual specificity protein phosphatase</fullName>
        <ecNumber evidence="5">3.1.3.16</ecNumber>
        <ecNumber evidence="5">3.1.3.48</ecNumber>
    </recommendedName>
</protein>
<dbReference type="InterPro" id="IPR036873">
    <property type="entry name" value="Rhodanese-like_dom_sf"/>
</dbReference>
<dbReference type="PIRSF" id="PIRSF000939">
    <property type="entry name" value="MAPK_Ptase"/>
    <property type="match status" value="1"/>
</dbReference>
<dbReference type="InterPro" id="IPR020422">
    <property type="entry name" value="TYR_PHOSPHATASE_DUAL_dom"/>
</dbReference>
<dbReference type="Proteomes" id="UP001163046">
    <property type="component" value="Unassembled WGS sequence"/>
</dbReference>
<proteinExistence type="inferred from homology"/>
<dbReference type="PROSITE" id="PS50056">
    <property type="entry name" value="TYR_PHOSPHATASE_2"/>
    <property type="match status" value="1"/>
</dbReference>
<dbReference type="OrthoDB" id="165342at2759"/>
<dbReference type="FunFam" id="3.90.190.10:FF:000004">
    <property type="entry name" value="Protein phosphatase Slingshot homolog 2"/>
    <property type="match status" value="1"/>
</dbReference>
<dbReference type="PROSITE" id="PS50054">
    <property type="entry name" value="TYR_PHOSPHATASE_DUAL"/>
    <property type="match status" value="1"/>
</dbReference>
<dbReference type="InterPro" id="IPR000387">
    <property type="entry name" value="Tyr_Pase_dom"/>
</dbReference>
<dbReference type="GO" id="GO:0017017">
    <property type="term" value="F:MAP kinase tyrosine/serine/threonine phosphatase activity"/>
    <property type="evidence" value="ECO:0007669"/>
    <property type="project" value="InterPro"/>
</dbReference>
<evidence type="ECO:0000259" key="9">
    <source>
        <dbReference type="PROSITE" id="PS50206"/>
    </source>
</evidence>
<reference evidence="10" key="1">
    <citation type="submission" date="2023-01" db="EMBL/GenBank/DDBJ databases">
        <title>Genome assembly of the deep-sea coral Lophelia pertusa.</title>
        <authorList>
            <person name="Herrera S."/>
            <person name="Cordes E."/>
        </authorList>
    </citation>
    <scope>NUCLEOTIDE SEQUENCE</scope>
    <source>
        <strain evidence="10">USNM1676648</strain>
        <tissue evidence="10">Polyp</tissue>
    </source>
</reference>
<dbReference type="GO" id="GO:0005634">
    <property type="term" value="C:nucleus"/>
    <property type="evidence" value="ECO:0007669"/>
    <property type="project" value="TreeGrafter"/>
</dbReference>
<dbReference type="SMART" id="SM00450">
    <property type="entry name" value="RHOD"/>
    <property type="match status" value="1"/>
</dbReference>
<gene>
    <name evidence="10" type="primary">DUSP1</name>
    <name evidence="10" type="ORF">OS493_022817</name>
</gene>
<dbReference type="InterPro" id="IPR000340">
    <property type="entry name" value="Dual-sp_phosphatase_cat-dom"/>
</dbReference>
<dbReference type="SUPFAM" id="SSF52799">
    <property type="entry name" value="(Phosphotyrosine protein) phosphatases II"/>
    <property type="match status" value="1"/>
</dbReference>
<dbReference type="PRINTS" id="PR01908">
    <property type="entry name" value="ADSPHPHTASE"/>
</dbReference>
<dbReference type="EMBL" id="MU825412">
    <property type="protein sequence ID" value="KAJ7390735.1"/>
    <property type="molecule type" value="Genomic_DNA"/>
</dbReference>
<dbReference type="CDD" id="cd01446">
    <property type="entry name" value="DSP_MapKP"/>
    <property type="match status" value="1"/>
</dbReference>
<dbReference type="InterPro" id="IPR016130">
    <property type="entry name" value="Tyr_Pase_AS"/>
</dbReference>
<dbReference type="PROSITE" id="PS00383">
    <property type="entry name" value="TYR_PHOSPHATASE_1"/>
    <property type="match status" value="1"/>
</dbReference>
<dbReference type="GO" id="GO:0043409">
    <property type="term" value="P:negative regulation of MAPK cascade"/>
    <property type="evidence" value="ECO:0007669"/>
    <property type="project" value="TreeGrafter"/>
</dbReference>
<dbReference type="GO" id="GO:0004725">
    <property type="term" value="F:protein tyrosine phosphatase activity"/>
    <property type="evidence" value="ECO:0007669"/>
    <property type="project" value="UniProtKB-EC"/>
</dbReference>
<feature type="domain" description="Tyrosine specific protein phosphatases" evidence="8">
    <location>
        <begin position="263"/>
        <end position="314"/>
    </location>
</feature>
<comment type="similarity">
    <text evidence="1 5">Belongs to the protein-tyrosine phosphatase family. Non-receptor class dual specificity subfamily.</text>
</comment>
<comment type="catalytic activity">
    <reaction evidence="5">
        <text>O-phospho-L-tyrosyl-[protein] + H2O = L-tyrosyl-[protein] + phosphate</text>
        <dbReference type="Rhea" id="RHEA:10684"/>
        <dbReference type="Rhea" id="RHEA-COMP:10136"/>
        <dbReference type="Rhea" id="RHEA-COMP:20101"/>
        <dbReference type="ChEBI" id="CHEBI:15377"/>
        <dbReference type="ChEBI" id="CHEBI:43474"/>
        <dbReference type="ChEBI" id="CHEBI:46858"/>
        <dbReference type="ChEBI" id="CHEBI:61978"/>
        <dbReference type="EC" id="3.1.3.48"/>
    </reaction>
</comment>